<organism evidence="3 4">
    <name type="scientific">Nonomuraea wenchangensis</name>
    <dbReference type="NCBI Taxonomy" id="568860"/>
    <lineage>
        <taxon>Bacteria</taxon>
        <taxon>Bacillati</taxon>
        <taxon>Actinomycetota</taxon>
        <taxon>Actinomycetes</taxon>
        <taxon>Streptosporangiales</taxon>
        <taxon>Streptosporangiaceae</taxon>
        <taxon>Nonomuraea</taxon>
    </lineage>
</organism>
<dbReference type="InterPro" id="IPR020904">
    <property type="entry name" value="Sc_DH/Rdtase_CS"/>
</dbReference>
<dbReference type="PRINTS" id="PR00080">
    <property type="entry name" value="SDRFAMILY"/>
</dbReference>
<reference evidence="3 4" key="1">
    <citation type="submission" date="2016-10" db="EMBL/GenBank/DDBJ databases">
        <authorList>
            <person name="de Groot N.N."/>
        </authorList>
    </citation>
    <scope>NUCLEOTIDE SEQUENCE [LARGE SCALE GENOMIC DNA]</scope>
    <source>
        <strain evidence="3 4">CGMCC 4.5598</strain>
    </source>
</reference>
<dbReference type="SUPFAM" id="SSF51735">
    <property type="entry name" value="NAD(P)-binding Rossmann-fold domains"/>
    <property type="match status" value="1"/>
</dbReference>
<evidence type="ECO:0000313" key="4">
    <source>
        <dbReference type="Proteomes" id="UP000199361"/>
    </source>
</evidence>
<dbReference type="InterPro" id="IPR036291">
    <property type="entry name" value="NAD(P)-bd_dom_sf"/>
</dbReference>
<dbReference type="AlphaFoldDB" id="A0A1I0C307"/>
<evidence type="ECO:0000256" key="1">
    <source>
        <dbReference type="ARBA" id="ARBA00006484"/>
    </source>
</evidence>
<dbReference type="PANTHER" id="PTHR24321:SF8">
    <property type="entry name" value="ESTRADIOL 17-BETA-DEHYDROGENASE 8-RELATED"/>
    <property type="match status" value="1"/>
</dbReference>
<sequence>MTTSDFEKGNAMATPLAGRRALVTGAASGIGAAIARRLLQEGARVMIADVDAGRGARTARDLSAAFQEADVSDEGSVTALFDRVTDEFGGLDVLVNNAGVAESGGGVIGVPVAEWRRVLDVNVTGTFLCARAAFPLLAAAGGGAVVNLSSIFGVTGLPAFPAYSAAKGAIANLTRQLAVEGGPLGIRVNAVLPGYVDNDMGRSRDLLDADDAAEALRQREAAAARQPIGRQCSPDEIATAVAFLADPRSSFVTGTLLPVDGGFLAQGDWRGPGGLA</sequence>
<dbReference type="Gene3D" id="3.40.50.720">
    <property type="entry name" value="NAD(P)-binding Rossmann-like Domain"/>
    <property type="match status" value="1"/>
</dbReference>
<comment type="similarity">
    <text evidence="1">Belongs to the short-chain dehydrogenases/reductases (SDR) family.</text>
</comment>
<dbReference type="FunFam" id="3.40.50.720:FF:000084">
    <property type="entry name" value="Short-chain dehydrogenase reductase"/>
    <property type="match status" value="1"/>
</dbReference>
<accession>A0A1I0C307</accession>
<evidence type="ECO:0000256" key="2">
    <source>
        <dbReference type="ARBA" id="ARBA00023002"/>
    </source>
</evidence>
<keyword evidence="2" id="KW-0560">Oxidoreductase</keyword>
<keyword evidence="4" id="KW-1185">Reference proteome</keyword>
<dbReference type="InterPro" id="IPR002347">
    <property type="entry name" value="SDR_fam"/>
</dbReference>
<proteinExistence type="inferred from homology"/>
<name>A0A1I0C307_9ACTN</name>
<dbReference type="CDD" id="cd05233">
    <property type="entry name" value="SDR_c"/>
    <property type="match status" value="1"/>
</dbReference>
<protein>
    <submittedName>
        <fullName evidence="3">NAD(P)-dependent dehydrogenase, short-chain alcohol dehydrogenase family</fullName>
    </submittedName>
</protein>
<dbReference type="NCBIfam" id="NF005559">
    <property type="entry name" value="PRK07231.1"/>
    <property type="match status" value="1"/>
</dbReference>
<evidence type="ECO:0000313" key="3">
    <source>
        <dbReference type="EMBL" id="SET13724.1"/>
    </source>
</evidence>
<dbReference type="STRING" id="568860.SAMN05421811_102152"/>
<gene>
    <name evidence="3" type="ORF">SAMN05421811_102152</name>
</gene>
<dbReference type="PRINTS" id="PR00081">
    <property type="entry name" value="GDHRDH"/>
</dbReference>
<dbReference type="GO" id="GO:0016491">
    <property type="term" value="F:oxidoreductase activity"/>
    <property type="evidence" value="ECO:0007669"/>
    <property type="project" value="UniProtKB-KW"/>
</dbReference>
<dbReference type="EMBL" id="FOHX01000002">
    <property type="protein sequence ID" value="SET13724.1"/>
    <property type="molecule type" value="Genomic_DNA"/>
</dbReference>
<dbReference type="Pfam" id="PF13561">
    <property type="entry name" value="adh_short_C2"/>
    <property type="match status" value="1"/>
</dbReference>
<dbReference type="Proteomes" id="UP000199361">
    <property type="component" value="Unassembled WGS sequence"/>
</dbReference>
<dbReference type="PANTHER" id="PTHR24321">
    <property type="entry name" value="DEHYDROGENASES, SHORT CHAIN"/>
    <property type="match status" value="1"/>
</dbReference>
<dbReference type="PROSITE" id="PS00061">
    <property type="entry name" value="ADH_SHORT"/>
    <property type="match status" value="1"/>
</dbReference>